<feature type="binding site" evidence="8">
    <location>
        <position position="644"/>
    </location>
    <ligand>
        <name>substrate</name>
    </ligand>
</feature>
<dbReference type="Gene3D" id="3.40.630.30">
    <property type="match status" value="1"/>
</dbReference>
<comment type="subcellular location">
    <subcellularLocation>
        <location evidence="8">Cytoplasm</location>
    </subcellularLocation>
</comment>
<dbReference type="PRINTS" id="PR00789">
    <property type="entry name" value="OSIALOPTASE"/>
</dbReference>
<comment type="catalytic activity">
    <reaction evidence="7 8">
        <text>L-threonylcarbamoyladenylate + adenosine(37) in tRNA = N(6)-L-threonylcarbamoyladenosine(37) in tRNA + AMP + H(+)</text>
        <dbReference type="Rhea" id="RHEA:37059"/>
        <dbReference type="Rhea" id="RHEA-COMP:10162"/>
        <dbReference type="Rhea" id="RHEA-COMP:10163"/>
        <dbReference type="ChEBI" id="CHEBI:15378"/>
        <dbReference type="ChEBI" id="CHEBI:73682"/>
        <dbReference type="ChEBI" id="CHEBI:74411"/>
        <dbReference type="ChEBI" id="CHEBI:74418"/>
        <dbReference type="ChEBI" id="CHEBI:456215"/>
        <dbReference type="EC" id="2.3.1.234"/>
    </reaction>
</comment>
<keyword evidence="5 8" id="KW-0408">Iron</keyword>
<evidence type="ECO:0000313" key="11">
    <source>
        <dbReference type="Proteomes" id="UP000260943"/>
    </source>
</evidence>
<dbReference type="InterPro" id="IPR000182">
    <property type="entry name" value="GNAT_dom"/>
</dbReference>
<dbReference type="NCBIfam" id="TIGR03723">
    <property type="entry name" value="T6A_TsaD_YgjD"/>
    <property type="match status" value="1"/>
</dbReference>
<comment type="caution">
    <text evidence="10">The sequence shown here is derived from an EMBL/GenBank/DDBJ whole genome shotgun (WGS) entry which is preliminary data.</text>
</comment>
<dbReference type="EC" id="2.3.1.234" evidence="8"/>
<dbReference type="Pfam" id="PF00583">
    <property type="entry name" value="Acetyltransf_1"/>
    <property type="match status" value="1"/>
</dbReference>
<evidence type="ECO:0000256" key="3">
    <source>
        <dbReference type="ARBA" id="ARBA00022694"/>
    </source>
</evidence>
<evidence type="ECO:0000259" key="9">
    <source>
        <dbReference type="PROSITE" id="PS51186"/>
    </source>
</evidence>
<evidence type="ECO:0000256" key="8">
    <source>
        <dbReference type="HAMAP-Rule" id="MF_01445"/>
    </source>
</evidence>
<dbReference type="PANTHER" id="PTHR11735:SF6">
    <property type="entry name" value="TRNA N6-ADENOSINE THREONYLCARBAMOYLTRANSFERASE, MITOCHONDRIAL"/>
    <property type="match status" value="1"/>
</dbReference>
<evidence type="ECO:0000313" key="10">
    <source>
        <dbReference type="EMBL" id="RGL07255.1"/>
    </source>
</evidence>
<dbReference type="CDD" id="cd24133">
    <property type="entry name" value="ASKHA_NBD_TsaD_bac"/>
    <property type="match status" value="1"/>
</dbReference>
<evidence type="ECO:0000256" key="7">
    <source>
        <dbReference type="ARBA" id="ARBA00048117"/>
    </source>
</evidence>
<dbReference type="InterPro" id="IPR043129">
    <property type="entry name" value="ATPase_NBD"/>
</dbReference>
<evidence type="ECO:0000256" key="6">
    <source>
        <dbReference type="ARBA" id="ARBA00023315"/>
    </source>
</evidence>
<comment type="caution">
    <text evidence="8">Lacks conserved residue(s) required for the propagation of feature annotation.</text>
</comment>
<feature type="binding site" evidence="8">
    <location>
        <position position="579"/>
    </location>
    <ligand>
        <name>Fe cation</name>
        <dbReference type="ChEBI" id="CHEBI:24875"/>
    </ligand>
</feature>
<dbReference type="SUPFAM" id="SSF55729">
    <property type="entry name" value="Acyl-CoA N-acyltransferases (Nat)"/>
    <property type="match status" value="1"/>
</dbReference>
<dbReference type="InterPro" id="IPR022496">
    <property type="entry name" value="T6A_TsaB"/>
</dbReference>
<evidence type="ECO:0000256" key="1">
    <source>
        <dbReference type="ARBA" id="ARBA00022490"/>
    </source>
</evidence>
<keyword evidence="3 8" id="KW-0819">tRNA processing</keyword>
<dbReference type="PANTHER" id="PTHR11735">
    <property type="entry name" value="TRNA N6-ADENOSINE THREONYLCARBAMOYLTRANSFERASE"/>
    <property type="match status" value="1"/>
</dbReference>
<dbReference type="SUPFAM" id="SSF53067">
    <property type="entry name" value="Actin-like ATPase domain"/>
    <property type="match status" value="4"/>
</dbReference>
<gene>
    <name evidence="8 10" type="primary">tsaD</name>
    <name evidence="10" type="ORF">DXC81_10595</name>
</gene>
<sequence length="797" mass="84551">MLVVALDTSTDMLACACAEWTATPDGGGVELLSHQDHMCRRHANVELVNTVDAVLQDAGVSMDKVGAVLVGRGPGSFTGVRIGISTAKGLARGAGVPLYGVSTLDASAWTAWRAGVRGLLGVAADAMRGEVYPALYSVDEDGPHRLFERERVVKAAVAVEEWSSRPDCGELQITGDGLVRYAKLFEGAGLMERVLDRELWWPSGEGLLLAAASSRAMLHDQSGDPAQVLPVYTRLSDAEENERKRLGLAQSAKSEVTGVADELAGRHLQFRPMGPADAEAAAELEAACFADASHTPWSPQQFMSELASDAAAPRSWWVAHDNGELVGIAGGMAIDTDVEILDVAVAPDRRRQGIARKLLSHVSYDAQMLGCTTASLEVEANNGTAIALYELLGFSRSGVRRGYYGTGADACIMTATLPLVLPVDATSPEPTAAASRPWPLPEPRRSDAERRLLEESSLVMAIESSCDETAVAIIDAAGRMLANQVSTQIDFHARFGGVVPEIASRKHVEVIVGVVDAALEEAAASLGLTDPVAPGELAAVGVTQGPGLVGALVVGVAFAKGFAFAAGKPLIAVNHLEGHLYANLLTTPDLEPPFIFTLVSGGHTMLVHVRAWGDYEVLGETLDDAVGEAFDKVAKALGLGYPGGPIISRLAEDGDPKAIDFPRAMMHSHDYRFSLSGLKTAVVTYIEQEAAAGRTIHLPDLAASFEAAVFDVQFKKAWDALKQTGAKEYCLGGGVAANPHLRELLVRKLSRRGVRVTLPPQHACTDNAAMIAEVARRKYREGDYAGFDMDADPNMTL</sequence>
<dbReference type="InterPro" id="IPR000905">
    <property type="entry name" value="Gcp-like_dom"/>
</dbReference>
<dbReference type="FunFam" id="3.30.420.40:FF:000040">
    <property type="entry name" value="tRNA N6-adenosine threonylcarbamoyltransferase"/>
    <property type="match status" value="1"/>
</dbReference>
<dbReference type="PROSITE" id="PS51186">
    <property type="entry name" value="GNAT"/>
    <property type="match status" value="1"/>
</dbReference>
<dbReference type="GO" id="GO:0005506">
    <property type="term" value="F:iron ion binding"/>
    <property type="evidence" value="ECO:0007669"/>
    <property type="project" value="UniProtKB-UniRule"/>
</dbReference>
<dbReference type="AlphaFoldDB" id="A0A3E4QNG5"/>
<protein>
    <recommendedName>
        <fullName evidence="8">tRNA N6-adenosine threonylcarbamoyltransferase</fullName>
        <ecNumber evidence="8">2.3.1.234</ecNumber>
    </recommendedName>
    <alternativeName>
        <fullName evidence="8">N6-L-threonylcarbamoyladenine synthase</fullName>
        <shortName evidence="8">t(6)A synthase</shortName>
    </alternativeName>
    <alternativeName>
        <fullName evidence="8">t(6)A37 threonylcarbamoyladenosine biosynthesis protein TsaD</fullName>
    </alternativeName>
    <alternativeName>
        <fullName evidence="8">tRNA threonylcarbamoyladenosine biosynthesis protein TsaD</fullName>
    </alternativeName>
</protein>
<dbReference type="EMBL" id="QSRJ01000018">
    <property type="protein sequence ID" value="RGL07255.1"/>
    <property type="molecule type" value="Genomic_DNA"/>
</dbReference>
<feature type="binding site" evidence="8">
    <location>
        <begin position="598"/>
        <end position="602"/>
    </location>
    <ligand>
        <name>substrate</name>
    </ligand>
</feature>
<proteinExistence type="inferred from homology"/>
<dbReference type="Gene3D" id="3.30.420.40">
    <property type="match status" value="4"/>
</dbReference>
<comment type="function">
    <text evidence="8">Required for the formation of a threonylcarbamoyl group on adenosine at position 37 (t(6)A37) in tRNAs that read codons beginning with adenine. Is involved in the transfer of the threonylcarbamoyl moiety of threonylcarbamoyl-AMP (TC-AMP) to the N6 group of A37, together with TsaE and TsaB. TsaD likely plays a direct catalytic role in this reaction.</text>
</comment>
<evidence type="ECO:0000256" key="2">
    <source>
        <dbReference type="ARBA" id="ARBA00022679"/>
    </source>
</evidence>
<keyword evidence="6 8" id="KW-0012">Acyltransferase</keyword>
<evidence type="ECO:0000256" key="4">
    <source>
        <dbReference type="ARBA" id="ARBA00022723"/>
    </source>
</evidence>
<dbReference type="CDD" id="cd24032">
    <property type="entry name" value="ASKHA_NBD_TsaB"/>
    <property type="match status" value="1"/>
</dbReference>
<accession>A0A3E4QNG5</accession>
<dbReference type="GO" id="GO:0061711">
    <property type="term" value="F:tRNA N(6)-L-threonylcarbamoyladenine synthase activity"/>
    <property type="evidence" value="ECO:0007669"/>
    <property type="project" value="UniProtKB-EC"/>
</dbReference>
<dbReference type="Pfam" id="PF00814">
    <property type="entry name" value="TsaD"/>
    <property type="match status" value="2"/>
</dbReference>
<dbReference type="RefSeq" id="WP_117680359.1">
    <property type="nucleotide sequence ID" value="NZ_QSRJ01000018.1"/>
</dbReference>
<organism evidence="10 11">
    <name type="scientific">Collinsella tanakaei</name>
    <dbReference type="NCBI Taxonomy" id="626935"/>
    <lineage>
        <taxon>Bacteria</taxon>
        <taxon>Bacillati</taxon>
        <taxon>Actinomycetota</taxon>
        <taxon>Coriobacteriia</taxon>
        <taxon>Coriobacteriales</taxon>
        <taxon>Coriobacteriaceae</taxon>
        <taxon>Collinsella</taxon>
    </lineage>
</organism>
<dbReference type="InterPro" id="IPR017861">
    <property type="entry name" value="KAE1/TsaD"/>
</dbReference>
<name>A0A3E4QNG5_9ACTN</name>
<comment type="cofactor">
    <cofactor evidence="8">
        <name>Fe(2+)</name>
        <dbReference type="ChEBI" id="CHEBI:29033"/>
    </cofactor>
    <text evidence="8">Binds 1 Fe(2+) ion per subunit.</text>
</comment>
<comment type="similarity">
    <text evidence="8">Belongs to the KAE1 / TsaD family.</text>
</comment>
<evidence type="ECO:0000256" key="5">
    <source>
        <dbReference type="ARBA" id="ARBA00023004"/>
    </source>
</evidence>
<feature type="binding site" evidence="8">
    <location>
        <position position="631"/>
    </location>
    <ligand>
        <name>substrate</name>
    </ligand>
</feature>
<feature type="binding site" evidence="8">
    <location>
        <position position="738"/>
    </location>
    <ligand>
        <name>substrate</name>
    </ligand>
</feature>
<dbReference type="HAMAP" id="MF_01445">
    <property type="entry name" value="TsaD"/>
    <property type="match status" value="1"/>
</dbReference>
<feature type="domain" description="N-acetyltransferase" evidence="9">
    <location>
        <begin position="268"/>
        <end position="418"/>
    </location>
</feature>
<keyword evidence="1 8" id="KW-0963">Cytoplasm</keyword>
<keyword evidence="2 8" id="KW-0808">Transferase</keyword>
<feature type="binding site" evidence="8">
    <location>
        <position position="575"/>
    </location>
    <ligand>
        <name>Fe cation</name>
        <dbReference type="ChEBI" id="CHEBI:24875"/>
    </ligand>
</feature>
<dbReference type="NCBIfam" id="TIGR00329">
    <property type="entry name" value="gcp_kae1"/>
    <property type="match status" value="1"/>
</dbReference>
<dbReference type="NCBIfam" id="TIGR03725">
    <property type="entry name" value="T6A_YeaZ"/>
    <property type="match status" value="1"/>
</dbReference>
<dbReference type="InterPro" id="IPR022450">
    <property type="entry name" value="TsaD"/>
</dbReference>
<dbReference type="Proteomes" id="UP000260943">
    <property type="component" value="Unassembled WGS sequence"/>
</dbReference>
<dbReference type="GO" id="GO:0002949">
    <property type="term" value="P:tRNA threonylcarbamoyladenosine modification"/>
    <property type="evidence" value="ECO:0007669"/>
    <property type="project" value="UniProtKB-UniRule"/>
</dbReference>
<dbReference type="InterPro" id="IPR016181">
    <property type="entry name" value="Acyl_CoA_acyltransferase"/>
</dbReference>
<keyword evidence="4 8" id="KW-0479">Metal-binding</keyword>
<reference evidence="10 11" key="1">
    <citation type="submission" date="2018-08" db="EMBL/GenBank/DDBJ databases">
        <title>A genome reference for cultivated species of the human gut microbiota.</title>
        <authorList>
            <person name="Zou Y."/>
            <person name="Xue W."/>
            <person name="Luo G."/>
        </authorList>
    </citation>
    <scope>NUCLEOTIDE SEQUENCE [LARGE SCALE GENOMIC DNA]</scope>
    <source>
        <strain evidence="10 11">TF08-14</strain>
    </source>
</reference>
<dbReference type="GO" id="GO:0005829">
    <property type="term" value="C:cytosol"/>
    <property type="evidence" value="ECO:0007669"/>
    <property type="project" value="TreeGrafter"/>
</dbReference>
<feature type="binding site" evidence="8">
    <location>
        <position position="766"/>
    </location>
    <ligand>
        <name>Fe cation</name>
        <dbReference type="ChEBI" id="CHEBI:24875"/>
    </ligand>
</feature>
<dbReference type="CDD" id="cd04301">
    <property type="entry name" value="NAT_SF"/>
    <property type="match status" value="1"/>
</dbReference>